<sequence>MNTIKTTNALTVATLSTVLILSACSKPSEYASGDAVSESAASAVSATDMNRENIENPEQLVSDTQQQLEQSRQLVKSATVRFEVENIQSTTAKIEQQLASHKGYIEARELRYEVNDYRRKNHNDGTVTIFEKIVPTTSITVRVPNAEVANFLNALPAMMKYFDAQSYEAKRYQLKLLEQRLNTADRTNNVSEQTDQQLQQLTESEAKDRLQYSTIHLTYFQMPELRQRQDMNLDEVVATHQDAFHHRIWYALQDGFEMFKALILWLFYIWPAYVVLLVFYFVFRVIRAKKQKANI</sequence>
<dbReference type="EMBL" id="JAKUML010000010">
    <property type="protein sequence ID" value="MCJ8146758.1"/>
    <property type="molecule type" value="Genomic_DNA"/>
</dbReference>
<comment type="caution">
    <text evidence="3">The sequence shown here is derived from an EMBL/GenBank/DDBJ whole genome shotgun (WGS) entry which is preliminary data.</text>
</comment>
<evidence type="ECO:0000259" key="2">
    <source>
        <dbReference type="Pfam" id="PF14257"/>
    </source>
</evidence>
<protein>
    <submittedName>
        <fullName evidence="3">DUF4349 domain-containing protein</fullName>
    </submittedName>
</protein>
<keyword evidence="1" id="KW-1133">Transmembrane helix</keyword>
<dbReference type="Pfam" id="PF14257">
    <property type="entry name" value="DUF4349"/>
    <property type="match status" value="1"/>
</dbReference>
<dbReference type="RefSeq" id="WP_241571612.1">
    <property type="nucleotide sequence ID" value="NZ_JAKUML010000010.1"/>
</dbReference>
<name>A0A9X1WYD5_9GAMM</name>
<proteinExistence type="predicted"/>
<evidence type="ECO:0000313" key="4">
    <source>
        <dbReference type="Proteomes" id="UP001139701"/>
    </source>
</evidence>
<keyword evidence="1" id="KW-0812">Transmembrane</keyword>
<evidence type="ECO:0000313" key="3">
    <source>
        <dbReference type="EMBL" id="MCJ8146758.1"/>
    </source>
</evidence>
<feature type="transmembrane region" description="Helical" evidence="1">
    <location>
        <begin position="262"/>
        <end position="283"/>
    </location>
</feature>
<keyword evidence="1" id="KW-0472">Membrane</keyword>
<reference evidence="3" key="1">
    <citation type="submission" date="2022-02" db="EMBL/GenBank/DDBJ databases">
        <title>Acinetobacter A3.8 sp. nov., isolated from Sediment (Zhairuo Island).</title>
        <authorList>
            <person name="Zheng K."/>
        </authorList>
    </citation>
    <scope>NUCLEOTIDE SEQUENCE</scope>
    <source>
        <strain evidence="3">A3.8</strain>
    </source>
</reference>
<evidence type="ECO:0000256" key="1">
    <source>
        <dbReference type="SAM" id="Phobius"/>
    </source>
</evidence>
<organism evidence="3 4">
    <name type="scientific">Acinetobacter sedimenti</name>
    <dbReference type="NCBI Taxonomy" id="2919922"/>
    <lineage>
        <taxon>Bacteria</taxon>
        <taxon>Pseudomonadati</taxon>
        <taxon>Pseudomonadota</taxon>
        <taxon>Gammaproteobacteria</taxon>
        <taxon>Moraxellales</taxon>
        <taxon>Moraxellaceae</taxon>
        <taxon>Acinetobacter</taxon>
    </lineage>
</organism>
<feature type="domain" description="DUF4349" evidence="2">
    <location>
        <begin position="72"/>
        <end position="158"/>
    </location>
</feature>
<dbReference type="Proteomes" id="UP001139701">
    <property type="component" value="Unassembled WGS sequence"/>
</dbReference>
<gene>
    <name evidence="3" type="ORF">MKI79_07570</name>
</gene>
<dbReference type="AlphaFoldDB" id="A0A9X1WYD5"/>
<keyword evidence="4" id="KW-1185">Reference proteome</keyword>
<accession>A0A9X1WYD5</accession>
<dbReference type="InterPro" id="IPR025645">
    <property type="entry name" value="DUF4349"/>
</dbReference>
<dbReference type="PROSITE" id="PS51257">
    <property type="entry name" value="PROKAR_LIPOPROTEIN"/>
    <property type="match status" value="1"/>
</dbReference>